<evidence type="ECO:0000256" key="1">
    <source>
        <dbReference type="ARBA" id="ARBA00006484"/>
    </source>
</evidence>
<dbReference type="PRINTS" id="PR00081">
    <property type="entry name" value="GDHRDH"/>
</dbReference>
<dbReference type="PRINTS" id="PR00080">
    <property type="entry name" value="SDRFAMILY"/>
</dbReference>
<keyword evidence="2" id="KW-0560">Oxidoreductase</keyword>
<sequence>MSRVLITGAASGLGAALAEAFEARGDEVLRTDVVGLDTPSLVPRDDYSTNEAPSLVPRDGYSTNEGLTLDITSDADWEAARAHVEETWGGLDVLVNNAGVAGGGRLDVAGLDEWQWITEINLFGAVRGTRAFVPMFKRQRSGRIVNVASLAGLVHPAGMASYNAVKAAVVALTETTGHELASYGVTAHVVCPSFFRTNLMSSIRGADSALAETMRALVDDSPTSAADIAREVLAGLDRGDEMILPDEAGRTAYGLKQGDRATYDAIMRDQARKLHERAER</sequence>
<evidence type="ECO:0000313" key="4">
    <source>
        <dbReference type="EMBL" id="SDC37966.1"/>
    </source>
</evidence>
<reference evidence="4 5" key="1">
    <citation type="submission" date="2016-10" db="EMBL/GenBank/DDBJ databases">
        <authorList>
            <person name="de Groot N.N."/>
        </authorList>
    </citation>
    <scope>NUCLEOTIDE SEQUENCE [LARGE SCALE GENOMIC DNA]</scope>
    <source>
        <strain evidence="4 5">CGMCC 4.6858</strain>
    </source>
</reference>
<accession>A0A1G6L5P2</accession>
<dbReference type="CDD" id="cd05233">
    <property type="entry name" value="SDR_c"/>
    <property type="match status" value="1"/>
</dbReference>
<dbReference type="InterPro" id="IPR002347">
    <property type="entry name" value="SDR_fam"/>
</dbReference>
<dbReference type="PANTHER" id="PTHR44196">
    <property type="entry name" value="DEHYDROGENASE/REDUCTASE SDR FAMILY MEMBER 7B"/>
    <property type="match status" value="1"/>
</dbReference>
<dbReference type="RefSeq" id="WP_090851103.1">
    <property type="nucleotide sequence ID" value="NZ_FMZM01000002.1"/>
</dbReference>
<dbReference type="GO" id="GO:0016491">
    <property type="term" value="F:oxidoreductase activity"/>
    <property type="evidence" value="ECO:0007669"/>
    <property type="project" value="UniProtKB-KW"/>
</dbReference>
<dbReference type="STRING" id="1045774.SAMN05421872_102109"/>
<dbReference type="OrthoDB" id="9775296at2"/>
<dbReference type="SUPFAM" id="SSF51735">
    <property type="entry name" value="NAD(P)-binding Rossmann-fold domains"/>
    <property type="match status" value="1"/>
</dbReference>
<keyword evidence="5" id="KW-1185">Reference proteome</keyword>
<evidence type="ECO:0000256" key="2">
    <source>
        <dbReference type="ARBA" id="ARBA00023002"/>
    </source>
</evidence>
<evidence type="ECO:0000256" key="3">
    <source>
        <dbReference type="RuleBase" id="RU000363"/>
    </source>
</evidence>
<dbReference type="AlphaFoldDB" id="A0A1G6L5P2"/>
<evidence type="ECO:0000313" key="5">
    <source>
        <dbReference type="Proteomes" id="UP000199034"/>
    </source>
</evidence>
<proteinExistence type="inferred from homology"/>
<protein>
    <submittedName>
        <fullName evidence="4">Short-chain dehydrogenase</fullName>
    </submittedName>
</protein>
<dbReference type="GO" id="GO:0016020">
    <property type="term" value="C:membrane"/>
    <property type="evidence" value="ECO:0007669"/>
    <property type="project" value="TreeGrafter"/>
</dbReference>
<comment type="similarity">
    <text evidence="1 3">Belongs to the short-chain dehydrogenases/reductases (SDR) family.</text>
</comment>
<gene>
    <name evidence="4" type="ORF">SAMN05421872_102109</name>
</gene>
<dbReference type="Gene3D" id="3.40.50.720">
    <property type="entry name" value="NAD(P)-binding Rossmann-like Domain"/>
    <property type="match status" value="1"/>
</dbReference>
<organism evidence="4 5">
    <name type="scientific">Nocardioides lianchengensis</name>
    <dbReference type="NCBI Taxonomy" id="1045774"/>
    <lineage>
        <taxon>Bacteria</taxon>
        <taxon>Bacillati</taxon>
        <taxon>Actinomycetota</taxon>
        <taxon>Actinomycetes</taxon>
        <taxon>Propionibacteriales</taxon>
        <taxon>Nocardioidaceae</taxon>
        <taxon>Nocardioides</taxon>
    </lineage>
</organism>
<dbReference type="EMBL" id="FMZM01000002">
    <property type="protein sequence ID" value="SDC37966.1"/>
    <property type="molecule type" value="Genomic_DNA"/>
</dbReference>
<dbReference type="Proteomes" id="UP000199034">
    <property type="component" value="Unassembled WGS sequence"/>
</dbReference>
<dbReference type="Pfam" id="PF00106">
    <property type="entry name" value="adh_short"/>
    <property type="match status" value="1"/>
</dbReference>
<name>A0A1G6L5P2_9ACTN</name>
<dbReference type="PANTHER" id="PTHR44196:SF1">
    <property type="entry name" value="DEHYDROGENASE_REDUCTASE SDR FAMILY MEMBER 7B"/>
    <property type="match status" value="1"/>
</dbReference>
<dbReference type="InterPro" id="IPR036291">
    <property type="entry name" value="NAD(P)-bd_dom_sf"/>
</dbReference>